<evidence type="ECO:0000256" key="7">
    <source>
        <dbReference type="ARBA" id="ARBA00022723"/>
    </source>
</evidence>
<dbReference type="SUPFAM" id="SSF51182">
    <property type="entry name" value="RmlC-like cupins"/>
    <property type="match status" value="1"/>
</dbReference>
<dbReference type="AlphaFoldDB" id="A0AA91T2V3"/>
<evidence type="ECO:0000256" key="6">
    <source>
        <dbReference type="ARBA" id="ARBA00018236"/>
    </source>
</evidence>
<keyword evidence="8 11" id="KW-0862">Zinc</keyword>
<dbReference type="OMA" id="DIGLFCG"/>
<dbReference type="Pfam" id="PF01238">
    <property type="entry name" value="PMI_typeI_C"/>
    <property type="match status" value="1"/>
</dbReference>
<dbReference type="GO" id="GO:0009298">
    <property type="term" value="P:GDP-mannose biosynthetic process"/>
    <property type="evidence" value="ECO:0007669"/>
    <property type="project" value="EnsemblFungi"/>
</dbReference>
<evidence type="ECO:0000256" key="2">
    <source>
        <dbReference type="ARBA" id="ARBA00002564"/>
    </source>
</evidence>
<dbReference type="InterPro" id="IPR046457">
    <property type="entry name" value="PMI_typeI_cat"/>
</dbReference>
<evidence type="ECO:0000259" key="16">
    <source>
        <dbReference type="Pfam" id="PF20511"/>
    </source>
</evidence>
<gene>
    <name evidence="18" type="ORF">A9F13_04g03410</name>
</gene>
<dbReference type="NCBIfam" id="TIGR00218">
    <property type="entry name" value="manA"/>
    <property type="match status" value="1"/>
</dbReference>
<feature type="domain" description="Phosphomannose isomerase type I helical insertion" evidence="17">
    <location>
        <begin position="191"/>
        <end position="286"/>
    </location>
</feature>
<feature type="binding site" evidence="11">
    <location>
        <position position="133"/>
    </location>
    <ligand>
        <name>Zn(2+)</name>
        <dbReference type="ChEBI" id="CHEBI:29105"/>
    </ligand>
</feature>
<comment type="caution">
    <text evidence="18">The sequence shown here is derived from an EMBL/GenBank/DDBJ whole genome shotgun (WGS) entry which is preliminary data.</text>
</comment>
<evidence type="ECO:0000259" key="15">
    <source>
        <dbReference type="Pfam" id="PF01238"/>
    </source>
</evidence>
<comment type="catalytic activity">
    <reaction evidence="1 12">
        <text>D-mannose 6-phosphate = D-fructose 6-phosphate</text>
        <dbReference type="Rhea" id="RHEA:12356"/>
        <dbReference type="ChEBI" id="CHEBI:58735"/>
        <dbReference type="ChEBI" id="CHEBI:61527"/>
        <dbReference type="EC" id="5.3.1.8"/>
    </reaction>
</comment>
<evidence type="ECO:0000256" key="5">
    <source>
        <dbReference type="ARBA" id="ARBA00011956"/>
    </source>
</evidence>
<dbReference type="EC" id="5.3.1.8" evidence="5 12"/>
<dbReference type="InterPro" id="IPR018050">
    <property type="entry name" value="Pmannose_isomerase-type1_CS"/>
</dbReference>
<proteinExistence type="inferred from homology"/>
<dbReference type="KEGG" id="clus:A9F13_04g03410"/>
<evidence type="ECO:0000256" key="8">
    <source>
        <dbReference type="ARBA" id="ARBA00022833"/>
    </source>
</evidence>
<comment type="function">
    <text evidence="2">Involved in the synthesis of the GDP-mannose and dolichol-phosphate-mannose required for a number of critical mannosyl transfer reactions.</text>
</comment>
<feature type="binding site" evidence="11">
    <location>
        <position position="131"/>
    </location>
    <ligand>
        <name>Zn(2+)</name>
        <dbReference type="ChEBI" id="CHEBI:29105"/>
    </ligand>
</feature>
<feature type="domain" description="Phosphomannose isomerase type I C-terminal" evidence="15">
    <location>
        <begin position="368"/>
        <end position="416"/>
    </location>
</feature>
<sequence>MDRVYSSLTIFNHQLLFSPMSKLFRIDCGYQNYDWGKIGSSSAVAQYAAKSNPATVIDEKKPYAELWMGTHPSVPSKVVDEAALEGKYLRDVVSSDAATYLHPSVVQKFGSDKELPFLFKVLSIEKVLSIQAHPDKALARQLHANDPKNYPDDNHKPEMAIAVTDFEGFCGFKPLDQIARTLSSISEFADIIGEDVTAEFVQGIKPSAEIGSEDDKANRKLLQKVFGRLMNTSDDEITKKSALLVERAEKQPQTLDALAPGLASLVLRLNKQFPNDIGLFCGCLLLNHVRLNVGEAMFLQAKDPHAYISGDIIECMAASDNVVRAGFTPKFKDVKNLVDMLTYSYESVEKQKMPLLPFAKSRGDAVKSVLYDPPIAEFSVLQTIFDKKAGQKQVFDGFEGPSIVIATNGSGTIRIKGQEAKKVETGYVFFVAPETEIELESSSTDAPFTTYRAFVEGK</sequence>
<dbReference type="PRINTS" id="PR00714">
    <property type="entry name" value="MAN6PISMRASE"/>
</dbReference>
<comment type="similarity">
    <text evidence="4 13">Belongs to the mannose-6-phosphate isomerase type 1 family.</text>
</comment>
<dbReference type="Gene3D" id="1.10.441.10">
    <property type="entry name" value="Phosphomannose Isomerase, domain 2"/>
    <property type="match status" value="1"/>
</dbReference>
<comment type="pathway">
    <text evidence="3 14">Nucleotide-sugar biosynthesis; GDP-alpha-D-mannose biosynthesis; alpha-D-mannose 1-phosphate from D-fructose 6-phosphate: step 1/2.</text>
</comment>
<dbReference type="PROSITE" id="PS00966">
    <property type="entry name" value="PMI_I_2"/>
    <property type="match status" value="1"/>
</dbReference>
<dbReference type="InterPro" id="IPR046456">
    <property type="entry name" value="PMI_typeI_C"/>
</dbReference>
<dbReference type="InterPro" id="IPR011051">
    <property type="entry name" value="RmlC_Cupin_sf"/>
</dbReference>
<evidence type="ECO:0000256" key="10">
    <source>
        <dbReference type="PIRSR" id="PIRSR001480-1"/>
    </source>
</evidence>
<evidence type="ECO:0000259" key="17">
    <source>
        <dbReference type="Pfam" id="PF20512"/>
    </source>
</evidence>
<evidence type="ECO:0000313" key="18">
    <source>
        <dbReference type="EMBL" id="OVF09828.1"/>
    </source>
</evidence>
<evidence type="ECO:0000256" key="13">
    <source>
        <dbReference type="RuleBase" id="RU004189"/>
    </source>
</evidence>
<evidence type="ECO:0000256" key="11">
    <source>
        <dbReference type="PIRSR" id="PIRSR001480-2"/>
    </source>
</evidence>
<dbReference type="EMBL" id="LYUB02000004">
    <property type="protein sequence ID" value="OVF09828.1"/>
    <property type="molecule type" value="Genomic_DNA"/>
</dbReference>
<dbReference type="GO" id="GO:0004476">
    <property type="term" value="F:mannose-6-phosphate isomerase activity"/>
    <property type="evidence" value="ECO:0007669"/>
    <property type="project" value="UniProtKB-EC"/>
</dbReference>
<dbReference type="GO" id="GO:0005975">
    <property type="term" value="P:carbohydrate metabolic process"/>
    <property type="evidence" value="ECO:0007669"/>
    <property type="project" value="InterPro"/>
</dbReference>
<dbReference type="PIRSF" id="PIRSF001480">
    <property type="entry name" value="Mannose-6-phosphate_isomerase"/>
    <property type="match status" value="1"/>
</dbReference>
<dbReference type="GO" id="GO:0008270">
    <property type="term" value="F:zinc ion binding"/>
    <property type="evidence" value="ECO:0007669"/>
    <property type="project" value="InterPro"/>
</dbReference>
<dbReference type="Pfam" id="PF20512">
    <property type="entry name" value="PMI_typeI_hel"/>
    <property type="match status" value="1"/>
</dbReference>
<dbReference type="InterPro" id="IPR001250">
    <property type="entry name" value="Man6P_Isoase-1"/>
</dbReference>
<keyword evidence="7 11" id="KW-0479">Metal-binding</keyword>
<evidence type="ECO:0000313" key="19">
    <source>
        <dbReference type="Proteomes" id="UP000195602"/>
    </source>
</evidence>
<organism evidence="18 19">
    <name type="scientific">Clavispora lusitaniae</name>
    <name type="common">Candida lusitaniae</name>
    <dbReference type="NCBI Taxonomy" id="36911"/>
    <lineage>
        <taxon>Eukaryota</taxon>
        <taxon>Fungi</taxon>
        <taxon>Dikarya</taxon>
        <taxon>Ascomycota</taxon>
        <taxon>Saccharomycotina</taxon>
        <taxon>Pichiomycetes</taxon>
        <taxon>Metschnikowiaceae</taxon>
        <taxon>Clavispora</taxon>
    </lineage>
</organism>
<dbReference type="InterPro" id="IPR014710">
    <property type="entry name" value="RmlC-like_jellyroll"/>
</dbReference>
<dbReference type="InterPro" id="IPR046458">
    <property type="entry name" value="PMI_typeI_hel"/>
</dbReference>
<evidence type="ECO:0000256" key="1">
    <source>
        <dbReference type="ARBA" id="ARBA00000757"/>
    </source>
</evidence>
<protein>
    <recommendedName>
        <fullName evidence="6 12">Mannose-6-phosphate isomerase</fullName>
        <ecNumber evidence="5 12">5.3.1.8</ecNumber>
    </recommendedName>
</protein>
<keyword evidence="9 12" id="KW-0413">Isomerase</keyword>
<dbReference type="PANTHER" id="PTHR10309">
    <property type="entry name" value="MANNOSE-6-PHOSPHATE ISOMERASE"/>
    <property type="match status" value="1"/>
</dbReference>
<name>A0AA91T2V3_CLALS</name>
<evidence type="ECO:0000256" key="4">
    <source>
        <dbReference type="ARBA" id="ARBA00010772"/>
    </source>
</evidence>
<reference evidence="18 19" key="1">
    <citation type="submission" date="2017-04" db="EMBL/GenBank/DDBJ databases">
        <title>Draft genome of the yeast Clavispora lusitaniae type strain CBS 6936.</title>
        <authorList>
            <person name="Durrens P."/>
            <person name="Klopp C."/>
            <person name="Biteau N."/>
            <person name="Fitton-Ouhabi V."/>
            <person name="Dementhon K."/>
            <person name="Accoceberry I."/>
            <person name="Sherman D.J."/>
            <person name="Noel T."/>
        </authorList>
    </citation>
    <scope>NUCLEOTIDE SEQUENCE [LARGE SCALE GENOMIC DNA]</scope>
    <source>
        <strain evidence="18 19">CBS 6936</strain>
    </source>
</reference>
<dbReference type="InterPro" id="IPR016305">
    <property type="entry name" value="Mannose-6-P_Isomerase"/>
</dbReference>
<dbReference type="Gene3D" id="2.60.120.10">
    <property type="entry name" value="Jelly Rolls"/>
    <property type="match status" value="2"/>
</dbReference>
<feature type="binding site" evidence="11">
    <location>
        <position position="158"/>
    </location>
    <ligand>
        <name>Zn(2+)</name>
        <dbReference type="ChEBI" id="CHEBI:29105"/>
    </ligand>
</feature>
<evidence type="ECO:0000256" key="9">
    <source>
        <dbReference type="ARBA" id="ARBA00023235"/>
    </source>
</evidence>
<dbReference type="PANTHER" id="PTHR10309:SF0">
    <property type="entry name" value="MANNOSE-6-PHOSPHATE ISOMERASE"/>
    <property type="match status" value="1"/>
</dbReference>
<dbReference type="Pfam" id="PF20511">
    <property type="entry name" value="PMI_typeI_cat"/>
    <property type="match status" value="1"/>
</dbReference>
<feature type="active site" evidence="10">
    <location>
        <position position="324"/>
    </location>
</feature>
<accession>A0AA91T2V3</accession>
<evidence type="ECO:0000256" key="14">
    <source>
        <dbReference type="RuleBase" id="RU004248"/>
    </source>
</evidence>
<dbReference type="CDD" id="cd07011">
    <property type="entry name" value="cupin_PMI_type_I_N"/>
    <property type="match status" value="1"/>
</dbReference>
<comment type="cofactor">
    <cofactor evidence="11 12">
        <name>Zn(2+)</name>
        <dbReference type="ChEBI" id="CHEBI:29105"/>
    </cofactor>
    <text evidence="11 12">Binds 1 zinc ion per subunit.</text>
</comment>
<dbReference type="GO" id="GO:0000032">
    <property type="term" value="P:cell wall mannoprotein biosynthetic process"/>
    <property type="evidence" value="ECO:0007669"/>
    <property type="project" value="EnsemblFungi"/>
</dbReference>
<dbReference type="Proteomes" id="UP000195602">
    <property type="component" value="Unassembled WGS sequence"/>
</dbReference>
<dbReference type="PROSITE" id="PS00965">
    <property type="entry name" value="PMI_I_1"/>
    <property type="match status" value="1"/>
</dbReference>
<feature type="domain" description="Phosphomannose isomerase type I catalytic" evidence="16">
    <location>
        <begin position="23"/>
        <end position="175"/>
    </location>
</feature>
<evidence type="ECO:0000256" key="3">
    <source>
        <dbReference type="ARBA" id="ARBA00004666"/>
    </source>
</evidence>
<dbReference type="GO" id="GO:0005829">
    <property type="term" value="C:cytosol"/>
    <property type="evidence" value="ECO:0007669"/>
    <property type="project" value="TreeGrafter"/>
</dbReference>
<dbReference type="FunFam" id="1.10.441.10:FF:000001">
    <property type="entry name" value="Mannose-6-phosphate isomerase"/>
    <property type="match status" value="1"/>
</dbReference>
<evidence type="ECO:0000256" key="12">
    <source>
        <dbReference type="RuleBase" id="RU000611"/>
    </source>
</evidence>
<feature type="binding site" evidence="11">
    <location>
        <position position="305"/>
    </location>
    <ligand>
        <name>Zn(2+)</name>
        <dbReference type="ChEBI" id="CHEBI:29105"/>
    </ligand>
</feature>